<reference evidence="2" key="1">
    <citation type="submission" date="2021-01" db="EMBL/GenBank/DDBJ databases">
        <title>Caligus Genome Assembly.</title>
        <authorList>
            <person name="Gallardo-Escarate C."/>
        </authorList>
    </citation>
    <scope>NUCLEOTIDE SEQUENCE [LARGE SCALE GENOMIC DNA]</scope>
</reference>
<proteinExistence type="predicted"/>
<evidence type="ECO:0000313" key="2">
    <source>
        <dbReference type="Proteomes" id="UP000595437"/>
    </source>
</evidence>
<gene>
    <name evidence="1" type="ORF">FKW44_004986</name>
</gene>
<accession>A0A7T8HMD8</accession>
<dbReference type="AlphaFoldDB" id="A0A7T8HMD8"/>
<keyword evidence="2" id="KW-1185">Reference proteome</keyword>
<protein>
    <submittedName>
        <fullName evidence="1">Uncharacterized protein</fullName>
    </submittedName>
</protein>
<dbReference type="EMBL" id="CP045892">
    <property type="protein sequence ID" value="QQP52746.1"/>
    <property type="molecule type" value="Genomic_DNA"/>
</dbReference>
<dbReference type="Proteomes" id="UP000595437">
    <property type="component" value="Chromosome 3"/>
</dbReference>
<evidence type="ECO:0000313" key="1">
    <source>
        <dbReference type="EMBL" id="QQP52746.1"/>
    </source>
</evidence>
<name>A0A7T8HMD8_CALRO</name>
<sequence>MKRSTKGQAEEKHIRQRILETCIANEEAENSCALPWKLPPKNKMTPKNLP</sequence>
<organism evidence="1 2">
    <name type="scientific">Caligus rogercresseyi</name>
    <name type="common">Sea louse</name>
    <dbReference type="NCBI Taxonomy" id="217165"/>
    <lineage>
        <taxon>Eukaryota</taxon>
        <taxon>Metazoa</taxon>
        <taxon>Ecdysozoa</taxon>
        <taxon>Arthropoda</taxon>
        <taxon>Crustacea</taxon>
        <taxon>Multicrustacea</taxon>
        <taxon>Hexanauplia</taxon>
        <taxon>Copepoda</taxon>
        <taxon>Siphonostomatoida</taxon>
        <taxon>Caligidae</taxon>
        <taxon>Caligus</taxon>
    </lineage>
</organism>